<protein>
    <submittedName>
        <fullName evidence="7">Thiamine pyrophosphate-binding protein</fullName>
    </submittedName>
</protein>
<dbReference type="GO" id="GO:0009099">
    <property type="term" value="P:L-valine biosynthetic process"/>
    <property type="evidence" value="ECO:0007669"/>
    <property type="project" value="TreeGrafter"/>
</dbReference>
<dbReference type="InterPro" id="IPR012001">
    <property type="entry name" value="Thiamin_PyroP_enz_TPP-bd_dom"/>
</dbReference>
<dbReference type="GO" id="GO:0009097">
    <property type="term" value="P:isoleucine biosynthetic process"/>
    <property type="evidence" value="ECO:0007669"/>
    <property type="project" value="TreeGrafter"/>
</dbReference>
<evidence type="ECO:0000259" key="6">
    <source>
        <dbReference type="Pfam" id="PF02776"/>
    </source>
</evidence>
<gene>
    <name evidence="7" type="ORF">HYZ11_03175</name>
</gene>
<dbReference type="EMBL" id="JACPUR010000004">
    <property type="protein sequence ID" value="MBI3126588.1"/>
    <property type="molecule type" value="Genomic_DNA"/>
</dbReference>
<evidence type="ECO:0000256" key="3">
    <source>
        <dbReference type="RuleBase" id="RU362132"/>
    </source>
</evidence>
<dbReference type="InterPro" id="IPR029061">
    <property type="entry name" value="THDP-binding"/>
</dbReference>
<dbReference type="SUPFAM" id="SSF52518">
    <property type="entry name" value="Thiamin diphosphate-binding fold (THDP-binding)"/>
    <property type="match status" value="2"/>
</dbReference>
<name>A0A932HY71_UNCTE</name>
<dbReference type="InterPro" id="IPR011766">
    <property type="entry name" value="TPP_enzyme_TPP-bd"/>
</dbReference>
<dbReference type="InterPro" id="IPR045229">
    <property type="entry name" value="TPP_enz"/>
</dbReference>
<dbReference type="Pfam" id="PF02776">
    <property type="entry name" value="TPP_enzyme_N"/>
    <property type="match status" value="1"/>
</dbReference>
<evidence type="ECO:0000313" key="7">
    <source>
        <dbReference type="EMBL" id="MBI3126588.1"/>
    </source>
</evidence>
<dbReference type="GO" id="GO:0005948">
    <property type="term" value="C:acetolactate synthase complex"/>
    <property type="evidence" value="ECO:0007669"/>
    <property type="project" value="TreeGrafter"/>
</dbReference>
<comment type="similarity">
    <text evidence="1 3">Belongs to the TPP enzyme family.</text>
</comment>
<dbReference type="InterPro" id="IPR000399">
    <property type="entry name" value="TPP-bd_CS"/>
</dbReference>
<comment type="caution">
    <text evidence="7">The sequence shown here is derived from an EMBL/GenBank/DDBJ whole genome shotgun (WGS) entry which is preliminary data.</text>
</comment>
<dbReference type="CDD" id="cd07035">
    <property type="entry name" value="TPP_PYR_POX_like"/>
    <property type="match status" value="1"/>
</dbReference>
<evidence type="ECO:0000259" key="4">
    <source>
        <dbReference type="Pfam" id="PF00205"/>
    </source>
</evidence>
<organism evidence="7 8">
    <name type="scientific">Tectimicrobiota bacterium</name>
    <dbReference type="NCBI Taxonomy" id="2528274"/>
    <lineage>
        <taxon>Bacteria</taxon>
        <taxon>Pseudomonadati</taxon>
        <taxon>Nitrospinota/Tectimicrobiota group</taxon>
        <taxon>Candidatus Tectimicrobiota</taxon>
    </lineage>
</organism>
<feature type="domain" description="Thiamine pyrophosphate enzyme central" evidence="4">
    <location>
        <begin position="191"/>
        <end position="319"/>
    </location>
</feature>
<dbReference type="PANTHER" id="PTHR18968:SF129">
    <property type="entry name" value="ACETOLACTATE SYNTHASE"/>
    <property type="match status" value="1"/>
</dbReference>
<dbReference type="Pfam" id="PF00205">
    <property type="entry name" value="TPP_enzyme_M"/>
    <property type="match status" value="1"/>
</dbReference>
<evidence type="ECO:0000259" key="5">
    <source>
        <dbReference type="Pfam" id="PF02775"/>
    </source>
</evidence>
<sequence length="538" mass="58024">MPQTNGDLIVQMLKAAGVRYAFGIPSGNVLPLIESMRKGGIEFVLVAHEGSAGFAADVMGRLTGAPGLCIATLGPGATNLTTGVGDAYLDRSPLIAITCNIPTDQIGRRIQMYIDHHALFRPITKGSHPLRRGRVAPAVEEALRAALSEPQGPVHLDLPEDVCLAPATEEAPPAPAGRSFHPAPETQFRKLEEVLGGARRPVAVIGASAMRMKDPGLLRAFIEKHQLPFASTTMAKGMIDEDHPLSIGCIERARRQVQREFLRGADLILGLGYDVVEVEYEAWIKEVPLASVDIEPADTGGKVNVVHEVVGDLDASLKRMIDLRPGRYEWPSDAALRQKEKFQRALRPQTPRFSPHQAIDVVRAALPREGLLSFDVGAHTHQIASQWTAHAPRTFLITNGWSSMGFGIPAGIAAKLARPELPAVTVIGDGCFQMTCGEVATAKRLGISLPIVVLNDQWLSLIQVKQERRSFEVYGTSLEKGKGAMPADPPAHYFGVPAVAARGPEELERALRKALGAAGPTVIEAQVDSGHYMETVYD</sequence>
<dbReference type="AlphaFoldDB" id="A0A932HY71"/>
<feature type="domain" description="Thiamine pyrophosphate enzyme TPP-binding" evidence="5">
    <location>
        <begin position="375"/>
        <end position="524"/>
    </location>
</feature>
<dbReference type="GO" id="GO:0003984">
    <property type="term" value="F:acetolactate synthase activity"/>
    <property type="evidence" value="ECO:0007669"/>
    <property type="project" value="TreeGrafter"/>
</dbReference>
<dbReference type="FunFam" id="3.40.50.970:FF:000007">
    <property type="entry name" value="Acetolactate synthase"/>
    <property type="match status" value="1"/>
</dbReference>
<dbReference type="Gene3D" id="3.40.50.1220">
    <property type="entry name" value="TPP-binding domain"/>
    <property type="match status" value="1"/>
</dbReference>
<dbReference type="GO" id="GO:0030976">
    <property type="term" value="F:thiamine pyrophosphate binding"/>
    <property type="evidence" value="ECO:0007669"/>
    <property type="project" value="InterPro"/>
</dbReference>
<dbReference type="GO" id="GO:0000287">
    <property type="term" value="F:magnesium ion binding"/>
    <property type="evidence" value="ECO:0007669"/>
    <property type="project" value="InterPro"/>
</dbReference>
<dbReference type="Proteomes" id="UP000782312">
    <property type="component" value="Unassembled WGS sequence"/>
</dbReference>
<dbReference type="PROSITE" id="PS00187">
    <property type="entry name" value="TPP_ENZYMES"/>
    <property type="match status" value="1"/>
</dbReference>
<dbReference type="InterPro" id="IPR029035">
    <property type="entry name" value="DHS-like_NAD/FAD-binding_dom"/>
</dbReference>
<accession>A0A932HY71</accession>
<dbReference type="SUPFAM" id="SSF52467">
    <property type="entry name" value="DHS-like NAD/FAD-binding domain"/>
    <property type="match status" value="1"/>
</dbReference>
<proteinExistence type="inferred from homology"/>
<dbReference type="Gene3D" id="3.40.50.970">
    <property type="match status" value="2"/>
</dbReference>
<dbReference type="Pfam" id="PF02775">
    <property type="entry name" value="TPP_enzyme_C"/>
    <property type="match status" value="1"/>
</dbReference>
<evidence type="ECO:0000313" key="8">
    <source>
        <dbReference type="Proteomes" id="UP000782312"/>
    </source>
</evidence>
<dbReference type="InterPro" id="IPR012000">
    <property type="entry name" value="Thiamin_PyroP_enz_cen_dom"/>
</dbReference>
<reference evidence="7" key="1">
    <citation type="submission" date="2020-07" db="EMBL/GenBank/DDBJ databases">
        <title>Huge and variable diversity of episymbiotic CPR bacteria and DPANN archaea in groundwater ecosystems.</title>
        <authorList>
            <person name="He C.Y."/>
            <person name="Keren R."/>
            <person name="Whittaker M."/>
            <person name="Farag I.F."/>
            <person name="Doudna J."/>
            <person name="Cate J.H.D."/>
            <person name="Banfield J.F."/>
        </authorList>
    </citation>
    <scope>NUCLEOTIDE SEQUENCE</scope>
    <source>
        <strain evidence="7">NC_groundwater_763_Ag_S-0.2um_68_21</strain>
    </source>
</reference>
<evidence type="ECO:0000256" key="2">
    <source>
        <dbReference type="ARBA" id="ARBA00023052"/>
    </source>
</evidence>
<keyword evidence="2 3" id="KW-0786">Thiamine pyrophosphate</keyword>
<feature type="domain" description="Thiamine pyrophosphate enzyme N-terminal TPP-binding" evidence="6">
    <location>
        <begin position="5"/>
        <end position="117"/>
    </location>
</feature>
<dbReference type="PANTHER" id="PTHR18968">
    <property type="entry name" value="THIAMINE PYROPHOSPHATE ENZYMES"/>
    <property type="match status" value="1"/>
</dbReference>
<evidence type="ECO:0000256" key="1">
    <source>
        <dbReference type="ARBA" id="ARBA00007812"/>
    </source>
</evidence>
<dbReference type="GO" id="GO:0050660">
    <property type="term" value="F:flavin adenine dinucleotide binding"/>
    <property type="evidence" value="ECO:0007669"/>
    <property type="project" value="TreeGrafter"/>
</dbReference>